<evidence type="ECO:0000313" key="5">
    <source>
        <dbReference type="EMBL" id="MEJ2871227.1"/>
    </source>
</evidence>
<dbReference type="SMART" id="SM00421">
    <property type="entry name" value="HTH_LUXR"/>
    <property type="match status" value="1"/>
</dbReference>
<sequence>MTRTIADRIRENATRTFVGRDAELAELQRAVLDPERVVALVHGPGGIGKTRLLRAALVDLPAGTAVTVLDGRDVEPTPEGVVRALQRALGASDVVAALGTASRHVLAVDTYEVLGLVDTWMRTVLLPSLPTSVFTVLVGRDRPTSAWHTAPGWAGSTTELCLGPLPADRAHDLLRARGLDEASARRADDFARGHPLALELAAATARGRPGTATSPVTAGGPIPGGLLECFVGGLSGDGRVALEAAATTRWVTEPLLRAVLDADDGAARAAYDALRRLPFVESTSDGLMLHDVVRDTVGHDLAVRDPERRRRYRRRAAAFLAGRPPARDDLWQRTADLMFLIENPVVRDACFPSARPTHVVEPARPQDSAQIARIAAEHEPPSVAAALARWWVGHPETFAVARDGDGTVAAFVQIAELGAVDPALLESDPVARPWLEHLEARPPDPDERVLLMRRWLGRESGELRSPAVSACWLDVKRTYMQWRPRLRRLYSTVVDLPRLGPIFLPLGFAPTGPGVAVEGTTYQPVWLDFGPQSVDGWLARLVDSDIDVAPDPGPVDDCALSPREREVLALLADGLSNRDIGSRLFVSEKTAGRHVSNIFTKLGVHTRAQAARLAAERGWLDRHRPVVGNGVFGSP</sequence>
<dbReference type="SUPFAM" id="SSF52540">
    <property type="entry name" value="P-loop containing nucleoside triphosphate hydrolases"/>
    <property type="match status" value="1"/>
</dbReference>
<keyword evidence="2" id="KW-0238">DNA-binding</keyword>
<dbReference type="Proteomes" id="UP001385809">
    <property type="component" value="Unassembled WGS sequence"/>
</dbReference>
<evidence type="ECO:0000256" key="2">
    <source>
        <dbReference type="ARBA" id="ARBA00023125"/>
    </source>
</evidence>
<evidence type="ECO:0000256" key="3">
    <source>
        <dbReference type="ARBA" id="ARBA00023163"/>
    </source>
</evidence>
<protein>
    <submittedName>
        <fullName evidence="5">LuxR family transcriptional regulator</fullName>
    </submittedName>
</protein>
<name>A0ABU8MVN2_9PSEU</name>
<dbReference type="SUPFAM" id="SSF46894">
    <property type="entry name" value="C-terminal effector domain of the bipartite response regulators"/>
    <property type="match status" value="1"/>
</dbReference>
<keyword evidence="6" id="KW-1185">Reference proteome</keyword>
<dbReference type="InterPro" id="IPR016032">
    <property type="entry name" value="Sig_transdc_resp-reg_C-effctor"/>
</dbReference>
<comment type="caution">
    <text evidence="5">The sequence shown here is derived from an EMBL/GenBank/DDBJ whole genome shotgun (WGS) entry which is preliminary data.</text>
</comment>
<keyword evidence="3" id="KW-0804">Transcription</keyword>
<dbReference type="InterPro" id="IPR036388">
    <property type="entry name" value="WH-like_DNA-bd_sf"/>
</dbReference>
<dbReference type="InterPro" id="IPR027417">
    <property type="entry name" value="P-loop_NTPase"/>
</dbReference>
<organism evidence="5 6">
    <name type="scientific">Actinomycetospora aurantiaca</name>
    <dbReference type="NCBI Taxonomy" id="3129233"/>
    <lineage>
        <taxon>Bacteria</taxon>
        <taxon>Bacillati</taxon>
        <taxon>Actinomycetota</taxon>
        <taxon>Actinomycetes</taxon>
        <taxon>Pseudonocardiales</taxon>
        <taxon>Pseudonocardiaceae</taxon>
        <taxon>Actinomycetospora</taxon>
    </lineage>
</organism>
<gene>
    <name evidence="5" type="ORF">WCD74_25940</name>
</gene>
<accession>A0ABU8MVN2</accession>
<dbReference type="PANTHER" id="PTHR44688:SF16">
    <property type="entry name" value="DNA-BINDING TRANSCRIPTIONAL ACTIVATOR DEVR_DOSR"/>
    <property type="match status" value="1"/>
</dbReference>
<dbReference type="Gene3D" id="1.10.10.10">
    <property type="entry name" value="Winged helix-like DNA-binding domain superfamily/Winged helix DNA-binding domain"/>
    <property type="match status" value="1"/>
</dbReference>
<dbReference type="Gene3D" id="3.40.50.300">
    <property type="entry name" value="P-loop containing nucleotide triphosphate hydrolases"/>
    <property type="match status" value="1"/>
</dbReference>
<evidence type="ECO:0000259" key="4">
    <source>
        <dbReference type="PROSITE" id="PS50043"/>
    </source>
</evidence>
<dbReference type="InterPro" id="IPR000792">
    <property type="entry name" value="Tscrpt_reg_LuxR_C"/>
</dbReference>
<dbReference type="EMBL" id="JBBEGN010000020">
    <property type="protein sequence ID" value="MEJ2871227.1"/>
    <property type="molecule type" value="Genomic_DNA"/>
</dbReference>
<dbReference type="PANTHER" id="PTHR44688">
    <property type="entry name" value="DNA-BINDING TRANSCRIPTIONAL ACTIVATOR DEVR_DOSR"/>
    <property type="match status" value="1"/>
</dbReference>
<keyword evidence="1" id="KW-0805">Transcription regulation</keyword>
<reference evidence="5 6" key="1">
    <citation type="submission" date="2024-03" db="EMBL/GenBank/DDBJ databases">
        <title>Actinomycetospora sp. OC33-EN08, a novel actinomycete isolated from wild orchid (Aerides multiflora).</title>
        <authorList>
            <person name="Suriyachadkun C."/>
        </authorList>
    </citation>
    <scope>NUCLEOTIDE SEQUENCE [LARGE SCALE GENOMIC DNA]</scope>
    <source>
        <strain evidence="5 6">OC33-EN08</strain>
    </source>
</reference>
<dbReference type="Pfam" id="PF13191">
    <property type="entry name" value="AAA_16"/>
    <property type="match status" value="1"/>
</dbReference>
<dbReference type="InterPro" id="IPR041664">
    <property type="entry name" value="AAA_16"/>
</dbReference>
<dbReference type="PROSITE" id="PS50043">
    <property type="entry name" value="HTH_LUXR_2"/>
    <property type="match status" value="1"/>
</dbReference>
<evidence type="ECO:0000313" key="6">
    <source>
        <dbReference type="Proteomes" id="UP001385809"/>
    </source>
</evidence>
<proteinExistence type="predicted"/>
<dbReference type="CDD" id="cd06170">
    <property type="entry name" value="LuxR_C_like"/>
    <property type="match status" value="1"/>
</dbReference>
<dbReference type="RefSeq" id="WP_337697796.1">
    <property type="nucleotide sequence ID" value="NZ_JBBEGN010000020.1"/>
</dbReference>
<evidence type="ECO:0000256" key="1">
    <source>
        <dbReference type="ARBA" id="ARBA00023015"/>
    </source>
</evidence>
<dbReference type="PRINTS" id="PR00038">
    <property type="entry name" value="HTHLUXR"/>
</dbReference>
<feature type="domain" description="HTH luxR-type" evidence="4">
    <location>
        <begin position="553"/>
        <end position="618"/>
    </location>
</feature>
<dbReference type="Pfam" id="PF00196">
    <property type="entry name" value="GerE"/>
    <property type="match status" value="1"/>
</dbReference>